<dbReference type="SMART" id="SM00642">
    <property type="entry name" value="Aamy"/>
    <property type="match status" value="1"/>
</dbReference>
<dbReference type="InterPro" id="IPR017853">
    <property type="entry name" value="GH"/>
</dbReference>
<reference evidence="2 3" key="1">
    <citation type="submission" date="2018-05" db="EMBL/GenBank/DDBJ databases">
        <title>Flavobacterium sp. MEBiC07310.</title>
        <authorList>
            <person name="Baek K."/>
        </authorList>
    </citation>
    <scope>NUCLEOTIDE SEQUENCE [LARGE SCALE GENOMIC DNA]</scope>
    <source>
        <strain evidence="2 3">MEBiC07310</strain>
    </source>
</reference>
<dbReference type="PROSITE" id="PS51257">
    <property type="entry name" value="PROKAR_LIPOPROTEIN"/>
    <property type="match status" value="1"/>
</dbReference>
<dbReference type="InterPro" id="IPR006047">
    <property type="entry name" value="GH13_cat_dom"/>
</dbReference>
<proteinExistence type="predicted"/>
<dbReference type="GO" id="GO:0005975">
    <property type="term" value="P:carbohydrate metabolic process"/>
    <property type="evidence" value="ECO:0007669"/>
    <property type="project" value="InterPro"/>
</dbReference>
<keyword evidence="3" id="KW-1185">Reference proteome</keyword>
<dbReference type="OrthoDB" id="9805159at2"/>
<accession>A0A2U8QSH6</accession>
<dbReference type="KEGG" id="fse:DI487_03990"/>
<dbReference type="GO" id="GO:0016829">
    <property type="term" value="F:lyase activity"/>
    <property type="evidence" value="ECO:0007669"/>
    <property type="project" value="UniProtKB-KW"/>
</dbReference>
<evidence type="ECO:0000259" key="1">
    <source>
        <dbReference type="SMART" id="SM00642"/>
    </source>
</evidence>
<dbReference type="EMBL" id="CP029463">
    <property type="protein sequence ID" value="AWM13113.1"/>
    <property type="molecule type" value="Genomic_DNA"/>
</dbReference>
<dbReference type="Gene3D" id="3.20.20.80">
    <property type="entry name" value="Glycosidases"/>
    <property type="match status" value="1"/>
</dbReference>
<evidence type="ECO:0000313" key="2">
    <source>
        <dbReference type="EMBL" id="AWM13113.1"/>
    </source>
</evidence>
<dbReference type="SUPFAM" id="SSF51445">
    <property type="entry name" value="(Trans)glycosidases"/>
    <property type="match status" value="1"/>
</dbReference>
<dbReference type="CDD" id="cd11313">
    <property type="entry name" value="AmyAc_arch_bac_AmyA"/>
    <property type="match status" value="1"/>
</dbReference>
<gene>
    <name evidence="2" type="ORF">DI487_03990</name>
</gene>
<dbReference type="PANTHER" id="PTHR47786:SF2">
    <property type="entry name" value="GLYCOSYL HYDROLASE FAMILY 13 CATALYTIC DOMAIN-CONTAINING PROTEIN"/>
    <property type="match status" value="1"/>
</dbReference>
<sequence>MKKIILSVFAILILMSCKKEKPAEIQSEEPKLEAINETTADNAVIYEANIRQYSPEGTFNEFTKDIPKVKELGVKILWLMPIHEIGVKKRKAKGELSVEDITDTIERKKYLGSYYSIKDYRSINKEFGSADDLHQLVETAHQNGIYVILDWVANHTAWDHPWVTEHNDFYTHDEKGNMIAPFDWTDVAELNYDNPELRKAMIADMKYWITNFDIDGFRCDVAGEVPTDFWNEATAQLRKEKPVFMLAEAEKPELMKQAFNMQYGWDVHHIFNDIAQGKKTVKDFDAYMTKIDTLLDKDDIYMNFTSNHDENSWNGTEFERMGDAVEAFAALSYVMPGMPLIYNGQEYDLKKRLKFFEKDTIPHVEGKMMKVYEKLGKLKAENPALSGGEHKASYKRILTSNDNSILVFEREKEGKKVVFIANLSAEEQNVTFELDQKYKDYNAGKPFEFKKEEGLKLEPWQYYILVN</sequence>
<dbReference type="Gene3D" id="2.60.40.1180">
    <property type="entry name" value="Golgi alpha-mannosidase II"/>
    <property type="match status" value="1"/>
</dbReference>
<dbReference type="Pfam" id="PF16657">
    <property type="entry name" value="Malt_amylase_C"/>
    <property type="match status" value="1"/>
</dbReference>
<dbReference type="Proteomes" id="UP000245429">
    <property type="component" value="Chromosome"/>
</dbReference>
<name>A0A2U8QSH6_9FLAO</name>
<feature type="domain" description="Glycosyl hydrolase family 13 catalytic" evidence="1">
    <location>
        <begin position="36"/>
        <end position="379"/>
    </location>
</feature>
<dbReference type="InterPro" id="IPR032091">
    <property type="entry name" value="Malt_amylase-like_C"/>
</dbReference>
<evidence type="ECO:0000313" key="3">
    <source>
        <dbReference type="Proteomes" id="UP000245429"/>
    </source>
</evidence>
<dbReference type="Pfam" id="PF00128">
    <property type="entry name" value="Alpha-amylase"/>
    <property type="match status" value="1"/>
</dbReference>
<keyword evidence="2" id="KW-0456">Lyase</keyword>
<organism evidence="2 3">
    <name type="scientific">Flavobacterium sediminis</name>
    <dbReference type="NCBI Taxonomy" id="2201181"/>
    <lineage>
        <taxon>Bacteria</taxon>
        <taxon>Pseudomonadati</taxon>
        <taxon>Bacteroidota</taxon>
        <taxon>Flavobacteriia</taxon>
        <taxon>Flavobacteriales</taxon>
        <taxon>Flavobacteriaceae</taxon>
        <taxon>Flavobacterium</taxon>
    </lineage>
</organism>
<dbReference type="PANTHER" id="PTHR47786">
    <property type="entry name" value="ALPHA-1,4-GLUCAN:MALTOSE-1-PHOSPHATE MALTOSYLTRANSFERASE"/>
    <property type="match status" value="1"/>
</dbReference>
<protein>
    <submittedName>
        <fullName evidence="2">Alpha-amlyase</fullName>
    </submittedName>
</protein>
<dbReference type="InterPro" id="IPR013780">
    <property type="entry name" value="Glyco_hydro_b"/>
</dbReference>
<dbReference type="AlphaFoldDB" id="A0A2U8QSH6"/>
<dbReference type="SUPFAM" id="SSF51011">
    <property type="entry name" value="Glycosyl hydrolase domain"/>
    <property type="match status" value="1"/>
</dbReference>
<dbReference type="RefSeq" id="WP_109568516.1">
    <property type="nucleotide sequence ID" value="NZ_CP029463.1"/>
</dbReference>